<dbReference type="InterPro" id="IPR002347">
    <property type="entry name" value="SDR_fam"/>
</dbReference>
<evidence type="ECO:0000313" key="4">
    <source>
        <dbReference type="EMBL" id="WAS99546.1"/>
    </source>
</evidence>
<dbReference type="SUPFAM" id="SSF51735">
    <property type="entry name" value="NAD(P)-binding Rossmann-fold domains"/>
    <property type="match status" value="1"/>
</dbReference>
<protein>
    <submittedName>
        <fullName evidence="4">SDR family oxidoreductase</fullName>
    </submittedName>
</protein>
<dbReference type="Proteomes" id="UP001164459">
    <property type="component" value="Chromosome"/>
</dbReference>
<gene>
    <name evidence="4" type="ORF">O0S08_42755</name>
</gene>
<dbReference type="InterPro" id="IPR036291">
    <property type="entry name" value="NAD(P)-bd_dom_sf"/>
</dbReference>
<dbReference type="Pfam" id="PF00106">
    <property type="entry name" value="adh_short"/>
    <property type="match status" value="1"/>
</dbReference>
<dbReference type="EMBL" id="CP114040">
    <property type="protein sequence ID" value="WAS99546.1"/>
    <property type="molecule type" value="Genomic_DNA"/>
</dbReference>
<keyword evidence="5" id="KW-1185">Reference proteome</keyword>
<keyword evidence="3" id="KW-0560">Oxidoreductase</keyword>
<sequence>MDASLARRRRTAVRRRATGVLEVTKRECLITGASGLLGSAWIARYASKYAITAVHRTREIEFATQDQSFFDPLAPRRPLDANDHAVHAVRADLATEKGCEQVVGETIARTTRLDLLLSAATVRMSAPLTSAPSLAAAEHAFALDVLAPLRLAAALVRASWGADPAANAAANRSVVLVAGTAGRYVYEDQGLGLHSATSAALCQLVYHLASELWHLGIRVNGVLMPTNYCRDDAEKAATRIAGLDAGSATGTLVTLTEGP</sequence>
<comment type="similarity">
    <text evidence="1">Belongs to the short-chain dehydrogenases/reductases (SDR) family.</text>
</comment>
<name>A0ABY7HJS2_9BACT</name>
<dbReference type="InterPro" id="IPR052178">
    <property type="entry name" value="Sec_Metab_Biosynth_SDR"/>
</dbReference>
<evidence type="ECO:0000256" key="1">
    <source>
        <dbReference type="ARBA" id="ARBA00006484"/>
    </source>
</evidence>
<dbReference type="PANTHER" id="PTHR43618">
    <property type="entry name" value="7-ALPHA-HYDROXYSTEROID DEHYDROGENASE"/>
    <property type="match status" value="1"/>
</dbReference>
<dbReference type="Gene3D" id="3.40.50.720">
    <property type="entry name" value="NAD(P)-binding Rossmann-like Domain"/>
    <property type="match status" value="1"/>
</dbReference>
<dbReference type="RefSeq" id="WP_269041904.1">
    <property type="nucleotide sequence ID" value="NZ_CP114040.1"/>
</dbReference>
<organism evidence="4 5">
    <name type="scientific">Nannocystis punicea</name>
    <dbReference type="NCBI Taxonomy" id="2995304"/>
    <lineage>
        <taxon>Bacteria</taxon>
        <taxon>Pseudomonadati</taxon>
        <taxon>Myxococcota</taxon>
        <taxon>Polyangia</taxon>
        <taxon>Nannocystales</taxon>
        <taxon>Nannocystaceae</taxon>
        <taxon>Nannocystis</taxon>
    </lineage>
</organism>
<keyword evidence="2" id="KW-0521">NADP</keyword>
<evidence type="ECO:0000256" key="2">
    <source>
        <dbReference type="ARBA" id="ARBA00022857"/>
    </source>
</evidence>
<dbReference type="PANTHER" id="PTHR43618:SF8">
    <property type="entry name" value="7ALPHA-HYDROXYSTEROID DEHYDROGENASE"/>
    <property type="match status" value="1"/>
</dbReference>
<reference evidence="4" key="1">
    <citation type="submission" date="2022-11" db="EMBL/GenBank/DDBJ databases">
        <title>Minimal conservation of predation-associated metabolite biosynthetic gene clusters underscores biosynthetic potential of Myxococcota including descriptions for ten novel species: Archangium lansinium sp. nov., Myxococcus landrumus sp. nov., Nannocystis bai.</title>
        <authorList>
            <person name="Ahearne A."/>
            <person name="Stevens C."/>
            <person name="Dowd S."/>
        </authorList>
    </citation>
    <scope>NUCLEOTIDE SEQUENCE</scope>
    <source>
        <strain evidence="4">Fl3</strain>
    </source>
</reference>
<evidence type="ECO:0000313" key="5">
    <source>
        <dbReference type="Proteomes" id="UP001164459"/>
    </source>
</evidence>
<accession>A0ABY7HJS2</accession>
<proteinExistence type="inferred from homology"/>
<evidence type="ECO:0000256" key="3">
    <source>
        <dbReference type="ARBA" id="ARBA00023002"/>
    </source>
</evidence>